<evidence type="ECO:0000256" key="1">
    <source>
        <dbReference type="SAM" id="MobiDB-lite"/>
    </source>
</evidence>
<sequence>MDNQQTHCILRRLEEEYVEIVGGEENDEEDTDYSDDVSDHDTERNLSSRNFYIAKKKQRPPTRCKNTSTLYSDRTYRSTRYNAREGLGDLQGLEGAALLLGMVTVSGNFVRENERMKVTEREM</sequence>
<evidence type="ECO:0000313" key="2">
    <source>
        <dbReference type="EMBL" id="KAF7282535.1"/>
    </source>
</evidence>
<organism evidence="2 3">
    <name type="scientific">Rhynchophorus ferrugineus</name>
    <name type="common">Red palm weevil</name>
    <name type="synonym">Curculio ferrugineus</name>
    <dbReference type="NCBI Taxonomy" id="354439"/>
    <lineage>
        <taxon>Eukaryota</taxon>
        <taxon>Metazoa</taxon>
        <taxon>Ecdysozoa</taxon>
        <taxon>Arthropoda</taxon>
        <taxon>Hexapoda</taxon>
        <taxon>Insecta</taxon>
        <taxon>Pterygota</taxon>
        <taxon>Neoptera</taxon>
        <taxon>Endopterygota</taxon>
        <taxon>Coleoptera</taxon>
        <taxon>Polyphaga</taxon>
        <taxon>Cucujiformia</taxon>
        <taxon>Curculionidae</taxon>
        <taxon>Dryophthorinae</taxon>
        <taxon>Rhynchophorus</taxon>
    </lineage>
</organism>
<comment type="caution">
    <text evidence="2">The sequence shown here is derived from an EMBL/GenBank/DDBJ whole genome shotgun (WGS) entry which is preliminary data.</text>
</comment>
<dbReference type="EMBL" id="JAACXV010000169">
    <property type="protein sequence ID" value="KAF7282535.1"/>
    <property type="molecule type" value="Genomic_DNA"/>
</dbReference>
<feature type="compositionally biased region" description="Acidic residues" evidence="1">
    <location>
        <begin position="22"/>
        <end position="36"/>
    </location>
</feature>
<dbReference type="AlphaFoldDB" id="A0A834IR39"/>
<accession>A0A834IR39</accession>
<keyword evidence="3" id="KW-1185">Reference proteome</keyword>
<feature type="region of interest" description="Disordered" evidence="1">
    <location>
        <begin position="22"/>
        <end position="45"/>
    </location>
</feature>
<name>A0A834IR39_RHYFE</name>
<proteinExistence type="predicted"/>
<dbReference type="Proteomes" id="UP000625711">
    <property type="component" value="Unassembled WGS sequence"/>
</dbReference>
<evidence type="ECO:0000313" key="3">
    <source>
        <dbReference type="Proteomes" id="UP000625711"/>
    </source>
</evidence>
<protein>
    <submittedName>
        <fullName evidence="2">Uncharacterized protein</fullName>
    </submittedName>
</protein>
<gene>
    <name evidence="2" type="ORF">GWI33_002569</name>
</gene>
<reference evidence="2" key="1">
    <citation type="submission" date="2020-08" db="EMBL/GenBank/DDBJ databases">
        <title>Genome sequencing and assembly of the red palm weevil Rhynchophorus ferrugineus.</title>
        <authorList>
            <person name="Dias G.B."/>
            <person name="Bergman C.M."/>
            <person name="Manee M."/>
        </authorList>
    </citation>
    <scope>NUCLEOTIDE SEQUENCE</scope>
    <source>
        <strain evidence="2">AA-2017</strain>
        <tissue evidence="2">Whole larva</tissue>
    </source>
</reference>